<dbReference type="Gene3D" id="3.30.950.30">
    <property type="entry name" value="Schlafen, AAA domain"/>
    <property type="match status" value="1"/>
</dbReference>
<accession>V2Y931</accession>
<dbReference type="Pfam" id="PF13749">
    <property type="entry name" value="HATPase_c_4"/>
    <property type="match status" value="1"/>
</dbReference>
<dbReference type="EMBL" id="ACIL03000003">
    <property type="protein sequence ID" value="ESL04587.1"/>
    <property type="molecule type" value="Genomic_DNA"/>
</dbReference>
<feature type="domain" description="Schlafen AlbA-2" evidence="1">
    <location>
        <begin position="13"/>
        <end position="132"/>
    </location>
</feature>
<organism evidence="2 3">
    <name type="scientific">Catonella morbi ATCC 51271</name>
    <dbReference type="NCBI Taxonomy" id="592026"/>
    <lineage>
        <taxon>Bacteria</taxon>
        <taxon>Bacillati</taxon>
        <taxon>Bacillota</taxon>
        <taxon>Clostridia</taxon>
        <taxon>Lachnospirales</taxon>
        <taxon>Lachnospiraceae</taxon>
        <taxon>Catonella</taxon>
    </lineage>
</organism>
<dbReference type="Gene3D" id="3.30.565.60">
    <property type="match status" value="1"/>
</dbReference>
<dbReference type="InterPro" id="IPR007421">
    <property type="entry name" value="Schlafen_AlbA_2_dom"/>
</dbReference>
<evidence type="ECO:0000259" key="1">
    <source>
        <dbReference type="Pfam" id="PF04326"/>
    </source>
</evidence>
<evidence type="ECO:0000313" key="2">
    <source>
        <dbReference type="EMBL" id="ESL04587.1"/>
    </source>
</evidence>
<dbReference type="InterPro" id="IPR038461">
    <property type="entry name" value="Schlafen_AlbA_2_dom_sf"/>
</dbReference>
<evidence type="ECO:0000313" key="3">
    <source>
        <dbReference type="Proteomes" id="UP000018227"/>
    </source>
</evidence>
<dbReference type="STRING" id="592026.GCWU0000282_000301"/>
<comment type="caution">
    <text evidence="2">The sequence shown here is derived from an EMBL/GenBank/DDBJ whole genome shotgun (WGS) entry which is preliminary data.</text>
</comment>
<dbReference type="PANTHER" id="PTHR30595">
    <property type="entry name" value="GLPR-RELATED TRANSCRIPTIONAL REPRESSOR"/>
    <property type="match status" value="1"/>
</dbReference>
<dbReference type="eggNOG" id="COG2865">
    <property type="taxonomic scope" value="Bacteria"/>
</dbReference>
<name>V2Y931_9FIRM</name>
<dbReference type="AlphaFoldDB" id="V2Y931"/>
<keyword evidence="3" id="KW-1185">Reference proteome</keyword>
<dbReference type="HOGENOM" id="CLU_024970_6_0_9"/>
<proteinExistence type="predicted"/>
<dbReference type="InterPro" id="IPR038475">
    <property type="entry name" value="RecG_C_sf"/>
</dbReference>
<sequence>MEKRMISKEYFGEGKNIEFKREIPSNHGKFLKDIIAFANSSGGKCIIGIEDETGKVYGIGDNSPFKMSDAISNMISDACTPMIENDIYPQTIDGKTVLVVDVIPGKQRPYYLSKKGKEKSAYIRFNGTSRPADAIMLKELELQGSNRSYDSIQEIGADYDENKTLELCEKMKEVSLTNCNTMEEKSTVKDMTIGKLEDMGLLCRNGKKLVPTHAFMLMTDNKVKYAKIQCALFKGVTRDLFIDKKEFGGTIYKQLEEAYQFVLRHINIGAEIKGLYRKDIYEMPVSSIREMIANAIIHRSYLNESKIQISMFDDRLEVVSPGGLYGGIDFEMMKSGRTSCRNSAIAEAFQYMNIVEAWGTGVPRILKSCAEYGLPEPVFEEFGDCIKVTMFRKQANKRTSEQANKRTSEQADKQTSRYKNIIKQFLEEHKETTTAELAEILKLSKVRVRAIIADIDEIEAVGKTNTRKYRLKQ</sequence>
<gene>
    <name evidence="2" type="ORF">GCWU0000282_000301</name>
</gene>
<protein>
    <submittedName>
        <fullName evidence="2">Divergent AAA domain protein</fullName>
    </submittedName>
</protein>
<dbReference type="Pfam" id="PF04326">
    <property type="entry name" value="SLFN_AlbA_2"/>
    <property type="match status" value="1"/>
</dbReference>
<dbReference type="Proteomes" id="UP000018227">
    <property type="component" value="Unassembled WGS sequence"/>
</dbReference>
<dbReference type="PANTHER" id="PTHR30595:SF6">
    <property type="entry name" value="SCHLAFEN ALBA-2 DOMAIN-CONTAINING PROTEIN"/>
    <property type="match status" value="1"/>
</dbReference>
<reference evidence="2 3" key="1">
    <citation type="submission" date="2013-06" db="EMBL/GenBank/DDBJ databases">
        <authorList>
            <person name="Weinstock G."/>
            <person name="Sodergren E."/>
            <person name="Clifton S."/>
            <person name="Fulton L."/>
            <person name="Fulton B."/>
            <person name="Courtney L."/>
            <person name="Fronick C."/>
            <person name="Harrison M."/>
            <person name="Strong C."/>
            <person name="Farmer C."/>
            <person name="Delahaunty K."/>
            <person name="Markovic C."/>
            <person name="Hall O."/>
            <person name="Minx P."/>
            <person name="Tomlinson C."/>
            <person name="Mitreva M."/>
            <person name="Nelson J."/>
            <person name="Hou S."/>
            <person name="Wollam A."/>
            <person name="Pepin K.H."/>
            <person name="Johnson M."/>
            <person name="Bhonagiri V."/>
            <person name="Nash W.E."/>
            <person name="Warren W."/>
            <person name="Chinwalla A."/>
            <person name="Mardis E.R."/>
            <person name="Wilson R.K."/>
        </authorList>
    </citation>
    <scope>NUCLEOTIDE SEQUENCE [LARGE SCALE GENOMIC DNA]</scope>
    <source>
        <strain evidence="2 3">ATCC 51271</strain>
    </source>
</reference>